<accession>A0ABP1QLB6</accession>
<comment type="caution">
    <text evidence="3">The sequence shown here is derived from an EMBL/GenBank/DDBJ whole genome shotgun (WGS) entry which is preliminary data.</text>
</comment>
<feature type="domain" description="EGF-like" evidence="2">
    <location>
        <begin position="186"/>
        <end position="230"/>
    </location>
</feature>
<feature type="domain" description="EGF-like" evidence="2">
    <location>
        <begin position="319"/>
        <end position="354"/>
    </location>
</feature>
<name>A0ABP1QLB6_9HEXA</name>
<proteinExistence type="predicted"/>
<organism evidence="3 4">
    <name type="scientific">Orchesella dallaii</name>
    <dbReference type="NCBI Taxonomy" id="48710"/>
    <lineage>
        <taxon>Eukaryota</taxon>
        <taxon>Metazoa</taxon>
        <taxon>Ecdysozoa</taxon>
        <taxon>Arthropoda</taxon>
        <taxon>Hexapoda</taxon>
        <taxon>Collembola</taxon>
        <taxon>Entomobryomorpha</taxon>
        <taxon>Entomobryoidea</taxon>
        <taxon>Orchesellidae</taxon>
        <taxon>Orchesellinae</taxon>
        <taxon>Orchesella</taxon>
    </lineage>
</organism>
<evidence type="ECO:0000259" key="2">
    <source>
        <dbReference type="SMART" id="SM00181"/>
    </source>
</evidence>
<feature type="signal peptide" evidence="1">
    <location>
        <begin position="1"/>
        <end position="22"/>
    </location>
</feature>
<evidence type="ECO:0000256" key="1">
    <source>
        <dbReference type="SAM" id="SignalP"/>
    </source>
</evidence>
<feature type="chain" id="PRO_5045747008" description="EGF-like domain-containing protein" evidence="1">
    <location>
        <begin position="23"/>
        <end position="511"/>
    </location>
</feature>
<dbReference type="EMBL" id="CAXLJM020000038">
    <property type="protein sequence ID" value="CAL8107388.1"/>
    <property type="molecule type" value="Genomic_DNA"/>
</dbReference>
<feature type="domain" description="EGF-like" evidence="2">
    <location>
        <begin position="37"/>
        <end position="78"/>
    </location>
</feature>
<reference evidence="3 4" key="1">
    <citation type="submission" date="2024-08" db="EMBL/GenBank/DDBJ databases">
        <authorList>
            <person name="Cucini C."/>
            <person name="Frati F."/>
        </authorList>
    </citation>
    <scope>NUCLEOTIDE SEQUENCE [LARGE SCALE GENOMIC DNA]</scope>
</reference>
<evidence type="ECO:0000313" key="3">
    <source>
        <dbReference type="EMBL" id="CAL8107388.1"/>
    </source>
</evidence>
<evidence type="ECO:0000313" key="4">
    <source>
        <dbReference type="Proteomes" id="UP001642540"/>
    </source>
</evidence>
<dbReference type="SMART" id="SM00181">
    <property type="entry name" value="EGF"/>
    <property type="match status" value="7"/>
</dbReference>
<dbReference type="PANTHER" id="PTHR39069">
    <property type="entry name" value="ECDYSONE-INDUCIBLE GENE E1, ISOFORM A"/>
    <property type="match status" value="1"/>
</dbReference>
<protein>
    <recommendedName>
        <fullName evidence="2">EGF-like domain-containing protein</fullName>
    </recommendedName>
</protein>
<keyword evidence="1" id="KW-0732">Signal</keyword>
<feature type="domain" description="EGF-like" evidence="2">
    <location>
        <begin position="236"/>
        <end position="273"/>
    </location>
</feature>
<feature type="domain" description="EGF-like" evidence="2">
    <location>
        <begin position="445"/>
        <end position="486"/>
    </location>
</feature>
<feature type="domain" description="EGF-like" evidence="2">
    <location>
        <begin position="279"/>
        <end position="313"/>
    </location>
</feature>
<gene>
    <name evidence="3" type="ORF">ODALV1_LOCUS12657</name>
</gene>
<feature type="domain" description="EGF-like" evidence="2">
    <location>
        <begin position="360"/>
        <end position="395"/>
    </location>
</feature>
<keyword evidence="4" id="KW-1185">Reference proteome</keyword>
<dbReference type="PANTHER" id="PTHR39069:SF8">
    <property type="entry name" value="FI17111P1"/>
    <property type="match status" value="1"/>
</dbReference>
<dbReference type="InterPro" id="IPR000742">
    <property type="entry name" value="EGF"/>
</dbReference>
<sequence length="511" mass="55409">MNALKVTVFTALLVSFTALSQAIEYGQLCDITVTPDECRSVNVLDPIVCTNVIINGTDFAVCACEDGMFRHEDLNYCVSPHLGKCTIQSNDGQPIHKCTKFAHCFDTTTRANERKEGKCYCEPDTVPDGVSGHCKLTHGSNRCTVPTDCNVQSILTCRQGSCVCEDEEYQVWNKTSGKCEALIAGSCTANLPFPKPDCNGRNTHCNNITETEFICQCLPGYTEAPDKSCYKEFEGECEINDDCHPQFECKGNPTKQCLCPDGQIYHDESKTCRILVGQQCALNSTLECTIHAACINNNCTCTQGFIGVNGTCFAQYGSECSEVGCYGSDFLQCSNTTTTCDCVPNYQAENNRCVGLIGQSCRNSNDDCVGNSICLQNQCGCSDGQESLPNLIQCVALHGQSCDGITVCKTDSFLTCTDSTCNCNNPLSQTYEESRRTCVGMADRECLGVAELCVGNSSCSPLDNTNMQRICKCNQNFASSKEGLCVQANGSSNVVTSGVMLSILLMVTQYI</sequence>
<dbReference type="Proteomes" id="UP001642540">
    <property type="component" value="Unassembled WGS sequence"/>
</dbReference>